<dbReference type="CDD" id="cd13856">
    <property type="entry name" value="CuRO_1_Tv-LCC_like"/>
    <property type="match status" value="1"/>
</dbReference>
<organism evidence="16 17">
    <name type="scientific">Plicaturopsis crispa FD-325 SS-3</name>
    <dbReference type="NCBI Taxonomy" id="944288"/>
    <lineage>
        <taxon>Eukaryota</taxon>
        <taxon>Fungi</taxon>
        <taxon>Dikarya</taxon>
        <taxon>Basidiomycota</taxon>
        <taxon>Agaricomycotina</taxon>
        <taxon>Agaricomycetes</taxon>
        <taxon>Agaricomycetidae</taxon>
        <taxon>Amylocorticiales</taxon>
        <taxon>Amylocorticiaceae</taxon>
        <taxon>Plicatura</taxon>
        <taxon>Plicaturopsis crispa</taxon>
    </lineage>
</organism>
<evidence type="ECO:0000256" key="11">
    <source>
        <dbReference type="ARBA" id="ARBA00023180"/>
    </source>
</evidence>
<keyword evidence="9" id="KW-0186">Copper</keyword>
<evidence type="ECO:0000256" key="12">
    <source>
        <dbReference type="SAM" id="SignalP"/>
    </source>
</evidence>
<feature type="domain" description="Plastocyanin-like" evidence="13">
    <location>
        <begin position="166"/>
        <end position="310"/>
    </location>
</feature>
<dbReference type="InterPro" id="IPR001117">
    <property type="entry name" value="Cu-oxidase_2nd"/>
</dbReference>
<dbReference type="InterPro" id="IPR002355">
    <property type="entry name" value="Cu_oxidase_Cu_BS"/>
</dbReference>
<dbReference type="Proteomes" id="UP000053263">
    <property type="component" value="Unassembled WGS sequence"/>
</dbReference>
<dbReference type="SUPFAM" id="SSF49503">
    <property type="entry name" value="Cupredoxins"/>
    <property type="match status" value="3"/>
</dbReference>
<evidence type="ECO:0000256" key="7">
    <source>
        <dbReference type="ARBA" id="ARBA00022723"/>
    </source>
</evidence>
<keyword evidence="8" id="KW-0560">Oxidoreductase</keyword>
<evidence type="ECO:0000313" key="17">
    <source>
        <dbReference type="Proteomes" id="UP000053263"/>
    </source>
</evidence>
<dbReference type="InterPro" id="IPR011706">
    <property type="entry name" value="Cu-oxidase_C"/>
</dbReference>
<evidence type="ECO:0000256" key="1">
    <source>
        <dbReference type="ARBA" id="ARBA00000349"/>
    </source>
</evidence>
<evidence type="ECO:0000259" key="15">
    <source>
        <dbReference type="Pfam" id="PF07732"/>
    </source>
</evidence>
<evidence type="ECO:0000256" key="4">
    <source>
        <dbReference type="ARBA" id="ARBA00010609"/>
    </source>
</evidence>
<proteinExistence type="inferred from homology"/>
<dbReference type="Pfam" id="PF07732">
    <property type="entry name" value="Cu-oxidase_3"/>
    <property type="match status" value="1"/>
</dbReference>
<dbReference type="Gene3D" id="2.60.40.420">
    <property type="entry name" value="Cupredoxins - blue copper proteins"/>
    <property type="match status" value="3"/>
</dbReference>
<comment type="subcellular location">
    <subcellularLocation>
        <location evidence="3">Secreted</location>
    </subcellularLocation>
</comment>
<evidence type="ECO:0000256" key="5">
    <source>
        <dbReference type="ARBA" id="ARBA00012297"/>
    </source>
</evidence>
<dbReference type="GO" id="GO:0005576">
    <property type="term" value="C:extracellular region"/>
    <property type="evidence" value="ECO:0007669"/>
    <property type="project" value="UniProtKB-SubCell"/>
</dbReference>
<dbReference type="InterPro" id="IPR011707">
    <property type="entry name" value="Cu-oxidase-like_N"/>
</dbReference>
<feature type="chain" id="PRO_5002203403" description="laccase" evidence="12">
    <location>
        <begin position="24"/>
        <end position="516"/>
    </location>
</feature>
<dbReference type="PROSITE" id="PS00080">
    <property type="entry name" value="MULTICOPPER_OXIDASE2"/>
    <property type="match status" value="1"/>
</dbReference>
<keyword evidence="10" id="KW-1015">Disulfide bond</keyword>
<dbReference type="InterPro" id="IPR008972">
    <property type="entry name" value="Cupredoxin"/>
</dbReference>
<dbReference type="Pfam" id="PF07731">
    <property type="entry name" value="Cu-oxidase_2"/>
    <property type="match status" value="1"/>
</dbReference>
<reference evidence="16 17" key="1">
    <citation type="submission" date="2014-06" db="EMBL/GenBank/DDBJ databases">
        <title>Evolutionary Origins and Diversification of the Mycorrhizal Mutualists.</title>
        <authorList>
            <consortium name="DOE Joint Genome Institute"/>
            <consortium name="Mycorrhizal Genomics Consortium"/>
            <person name="Kohler A."/>
            <person name="Kuo A."/>
            <person name="Nagy L.G."/>
            <person name="Floudas D."/>
            <person name="Copeland A."/>
            <person name="Barry K.W."/>
            <person name="Cichocki N."/>
            <person name="Veneault-Fourrey C."/>
            <person name="LaButti K."/>
            <person name="Lindquist E.A."/>
            <person name="Lipzen A."/>
            <person name="Lundell T."/>
            <person name="Morin E."/>
            <person name="Murat C."/>
            <person name="Riley R."/>
            <person name="Ohm R."/>
            <person name="Sun H."/>
            <person name="Tunlid A."/>
            <person name="Henrissat B."/>
            <person name="Grigoriev I.V."/>
            <person name="Hibbett D.S."/>
            <person name="Martin F."/>
        </authorList>
    </citation>
    <scope>NUCLEOTIDE SEQUENCE [LARGE SCALE GENOMIC DNA]</scope>
    <source>
        <strain evidence="16 17">FD-325 SS-3</strain>
    </source>
</reference>
<keyword evidence="7" id="KW-0479">Metal-binding</keyword>
<feature type="signal peptide" evidence="12">
    <location>
        <begin position="1"/>
        <end position="23"/>
    </location>
</feature>
<evidence type="ECO:0000259" key="14">
    <source>
        <dbReference type="Pfam" id="PF07731"/>
    </source>
</evidence>
<evidence type="ECO:0000256" key="2">
    <source>
        <dbReference type="ARBA" id="ARBA00001935"/>
    </source>
</evidence>
<dbReference type="AlphaFoldDB" id="A0A0C9T1K7"/>
<feature type="domain" description="Plastocyanin-like" evidence="14">
    <location>
        <begin position="375"/>
        <end position="497"/>
    </location>
</feature>
<evidence type="ECO:0000256" key="3">
    <source>
        <dbReference type="ARBA" id="ARBA00004613"/>
    </source>
</evidence>
<evidence type="ECO:0000256" key="6">
    <source>
        <dbReference type="ARBA" id="ARBA00022525"/>
    </source>
</evidence>
<evidence type="ECO:0000313" key="16">
    <source>
        <dbReference type="EMBL" id="KII83064.1"/>
    </source>
</evidence>
<dbReference type="PROSITE" id="PS00079">
    <property type="entry name" value="MULTICOPPER_OXIDASE1"/>
    <property type="match status" value="1"/>
</dbReference>
<dbReference type="HOGENOM" id="CLU_006504_2_1_1"/>
<dbReference type="EMBL" id="KN832585">
    <property type="protein sequence ID" value="KII83064.1"/>
    <property type="molecule type" value="Genomic_DNA"/>
</dbReference>
<evidence type="ECO:0000256" key="8">
    <source>
        <dbReference type="ARBA" id="ARBA00023002"/>
    </source>
</evidence>
<comment type="similarity">
    <text evidence="4">Belongs to the multicopper oxidase family.</text>
</comment>
<evidence type="ECO:0000256" key="10">
    <source>
        <dbReference type="ARBA" id="ARBA00023157"/>
    </source>
</evidence>
<feature type="domain" description="Plastocyanin-like" evidence="15">
    <location>
        <begin position="35"/>
        <end position="153"/>
    </location>
</feature>
<dbReference type="GO" id="GO:0005507">
    <property type="term" value="F:copper ion binding"/>
    <property type="evidence" value="ECO:0007669"/>
    <property type="project" value="InterPro"/>
</dbReference>
<dbReference type="GO" id="GO:0052716">
    <property type="term" value="F:hydroquinone:oxygen oxidoreductase activity"/>
    <property type="evidence" value="ECO:0007669"/>
    <property type="project" value="UniProtKB-EC"/>
</dbReference>
<dbReference type="OrthoDB" id="2121828at2759"/>
<dbReference type="EC" id="1.10.3.2" evidence="5"/>
<gene>
    <name evidence="16" type="ORF">PLICRDRAFT_180758</name>
</gene>
<comment type="catalytic activity">
    <reaction evidence="1">
        <text>4 hydroquinone + O2 = 4 benzosemiquinone + 2 H2O</text>
        <dbReference type="Rhea" id="RHEA:11276"/>
        <dbReference type="ChEBI" id="CHEBI:15377"/>
        <dbReference type="ChEBI" id="CHEBI:15379"/>
        <dbReference type="ChEBI" id="CHEBI:17594"/>
        <dbReference type="ChEBI" id="CHEBI:17977"/>
        <dbReference type="EC" id="1.10.3.2"/>
    </reaction>
</comment>
<dbReference type="CDD" id="cd13903">
    <property type="entry name" value="CuRO_3_Tv-LCC_like"/>
    <property type="match status" value="1"/>
</dbReference>
<evidence type="ECO:0000259" key="13">
    <source>
        <dbReference type="Pfam" id="PF00394"/>
    </source>
</evidence>
<dbReference type="InterPro" id="IPR045087">
    <property type="entry name" value="Cu-oxidase_fam"/>
</dbReference>
<comment type="cofactor">
    <cofactor evidence="2">
        <name>Cu cation</name>
        <dbReference type="ChEBI" id="CHEBI:23378"/>
    </cofactor>
</comment>
<name>A0A0C9T1K7_PLICR</name>
<dbReference type="PANTHER" id="PTHR11709:SF394">
    <property type="entry name" value="FI03373P-RELATED"/>
    <property type="match status" value="1"/>
</dbReference>
<dbReference type="Pfam" id="PF00394">
    <property type="entry name" value="Cu-oxidase"/>
    <property type="match status" value="1"/>
</dbReference>
<evidence type="ECO:0000256" key="9">
    <source>
        <dbReference type="ARBA" id="ARBA00023008"/>
    </source>
</evidence>
<accession>A0A0C9T1K7</accession>
<keyword evidence="11" id="KW-0325">Glycoprotein</keyword>
<dbReference type="FunFam" id="2.60.40.420:FF:000045">
    <property type="entry name" value="Laccase 2"/>
    <property type="match status" value="1"/>
</dbReference>
<keyword evidence="12" id="KW-0732">Signal</keyword>
<keyword evidence="17" id="KW-1185">Reference proteome</keyword>
<protein>
    <recommendedName>
        <fullName evidence="5">laccase</fullName>
        <ecNumber evidence="5">1.10.3.2</ecNumber>
    </recommendedName>
</protein>
<sequence>MSTSRLFVFLFIAPFVLFSAVDASIGPVATLDISNEVIHPDGFYRRAVLAGGTFPGPIIKGNKGDRFQLNVVNQLTDTSMETNTTVHWHGIHQNRTNWADGTASVTQCPIRPQKSFLYNFPVPDQAGTFWYHSHLSTQYCDGLRGPLIVYDPQDPHKSLYDVDNDSTVITLSDWYHTPAPEAGAYPFPDSHLINGLGRFPNDTASGPPPPLAVVGVTHGKRYRFRLISMACHPYYNFTIDGHNMTIIEADGENVQPLVVDQIQIFAGQRYSFVLNAQQPVGNYWIRVASNQGPTGFAGGVNSAILRYAGAKIADPTTRRPISQNPLIESNLHPLTNPAAPGKAGVGKADINLKLTPTFSGVPPFVNSMNGTAWVGPTTPVLLQILSGARRAQDLMPKGAVYTLPHGKVVEISIPGGVIAGPHPYHLHGHTFSVIQSAGSNKPNYATPVRRDVVSGGATSADNLIIRFVTDNSGPWFLHCHLDWHLELGMGMVFAEDTAGTAAHIDPIPSAWNDLCK</sequence>
<dbReference type="PANTHER" id="PTHR11709">
    <property type="entry name" value="MULTI-COPPER OXIDASE"/>
    <property type="match status" value="1"/>
</dbReference>
<dbReference type="InterPro" id="IPR033138">
    <property type="entry name" value="Cu_oxidase_CS"/>
</dbReference>
<keyword evidence="6" id="KW-0964">Secreted</keyword>